<accession>A0A015LEU3</accession>
<dbReference type="AlphaFoldDB" id="A0A015LEU3"/>
<feature type="domain" description="Protein kinase" evidence="1">
    <location>
        <begin position="1"/>
        <end position="76"/>
    </location>
</feature>
<dbReference type="SUPFAM" id="SSF56112">
    <property type="entry name" value="Protein kinase-like (PK-like)"/>
    <property type="match status" value="1"/>
</dbReference>
<dbReference type="HOGENOM" id="CLU_2655758_0_0_1"/>
<dbReference type="EMBL" id="JEMT01009536">
    <property type="protein sequence ID" value="EXX78169.1"/>
    <property type="molecule type" value="Genomic_DNA"/>
</dbReference>
<dbReference type="GO" id="GO:0004672">
    <property type="term" value="F:protein kinase activity"/>
    <property type="evidence" value="ECO:0007669"/>
    <property type="project" value="InterPro"/>
</dbReference>
<organism evidence="2 3">
    <name type="scientific">Rhizophagus irregularis (strain DAOM 197198w)</name>
    <name type="common">Glomus intraradices</name>
    <dbReference type="NCBI Taxonomy" id="1432141"/>
    <lineage>
        <taxon>Eukaryota</taxon>
        <taxon>Fungi</taxon>
        <taxon>Fungi incertae sedis</taxon>
        <taxon>Mucoromycota</taxon>
        <taxon>Glomeromycotina</taxon>
        <taxon>Glomeromycetes</taxon>
        <taxon>Glomerales</taxon>
        <taxon>Glomeraceae</taxon>
        <taxon>Rhizophagus</taxon>
    </lineage>
</organism>
<dbReference type="GO" id="GO:0005524">
    <property type="term" value="F:ATP binding"/>
    <property type="evidence" value="ECO:0007669"/>
    <property type="project" value="InterPro"/>
</dbReference>
<evidence type="ECO:0000313" key="2">
    <source>
        <dbReference type="EMBL" id="EXX78169.1"/>
    </source>
</evidence>
<keyword evidence="3" id="KW-1185">Reference proteome</keyword>
<evidence type="ECO:0000259" key="1">
    <source>
        <dbReference type="PROSITE" id="PS50011"/>
    </source>
</evidence>
<sequence length="76" mass="8874">MTIPKDEDELRYAIWSVLKVVMILHANEIVHRDIRWENIMRLTDNSWILIDFEEAAPIGRGNRSTPTLNIAAHLHL</sequence>
<comment type="caution">
    <text evidence="2">The sequence shown here is derived from an EMBL/GenBank/DDBJ whole genome shotgun (WGS) entry which is preliminary data.</text>
</comment>
<protein>
    <recommendedName>
        <fullName evidence="1">Protein kinase domain-containing protein</fullName>
    </recommendedName>
</protein>
<dbReference type="Gene3D" id="1.10.510.10">
    <property type="entry name" value="Transferase(Phosphotransferase) domain 1"/>
    <property type="match status" value="1"/>
</dbReference>
<evidence type="ECO:0000313" key="3">
    <source>
        <dbReference type="Proteomes" id="UP000022910"/>
    </source>
</evidence>
<dbReference type="Proteomes" id="UP000022910">
    <property type="component" value="Unassembled WGS sequence"/>
</dbReference>
<dbReference type="Pfam" id="PF00069">
    <property type="entry name" value="Pkinase"/>
    <property type="match status" value="1"/>
</dbReference>
<reference evidence="2 3" key="1">
    <citation type="submission" date="2014-02" db="EMBL/GenBank/DDBJ databases">
        <title>Single nucleus genome sequencing reveals high similarity among nuclei of an endomycorrhizal fungus.</title>
        <authorList>
            <person name="Lin K."/>
            <person name="Geurts R."/>
            <person name="Zhang Z."/>
            <person name="Limpens E."/>
            <person name="Saunders D.G."/>
            <person name="Mu D."/>
            <person name="Pang E."/>
            <person name="Cao H."/>
            <person name="Cha H."/>
            <person name="Lin T."/>
            <person name="Zhou Q."/>
            <person name="Shang Y."/>
            <person name="Li Y."/>
            <person name="Ivanov S."/>
            <person name="Sharma T."/>
            <person name="Velzen R.V."/>
            <person name="Ruijter N.D."/>
            <person name="Aanen D.K."/>
            <person name="Win J."/>
            <person name="Kamoun S."/>
            <person name="Bisseling T."/>
            <person name="Huang S."/>
        </authorList>
    </citation>
    <scope>NUCLEOTIDE SEQUENCE [LARGE SCALE GENOMIC DNA]</scope>
    <source>
        <strain evidence="3">DAOM197198w</strain>
    </source>
</reference>
<dbReference type="InterPro" id="IPR000719">
    <property type="entry name" value="Prot_kinase_dom"/>
</dbReference>
<dbReference type="OrthoDB" id="2328128at2759"/>
<proteinExistence type="predicted"/>
<dbReference type="PROSITE" id="PS50011">
    <property type="entry name" value="PROTEIN_KINASE_DOM"/>
    <property type="match status" value="1"/>
</dbReference>
<dbReference type="InterPro" id="IPR011009">
    <property type="entry name" value="Kinase-like_dom_sf"/>
</dbReference>
<gene>
    <name evidence="2" type="ORF">RirG_017400</name>
</gene>
<name>A0A015LEU3_RHIIW</name>